<dbReference type="GO" id="GO:0009383">
    <property type="term" value="F:rRNA (cytosine-C5-)-methyltransferase activity"/>
    <property type="evidence" value="ECO:0007669"/>
    <property type="project" value="TreeGrafter"/>
</dbReference>
<dbReference type="EMBL" id="CAMPGE010013256">
    <property type="protein sequence ID" value="CAI2371994.1"/>
    <property type="molecule type" value="Genomic_DNA"/>
</dbReference>
<dbReference type="Proteomes" id="UP001295684">
    <property type="component" value="Unassembled WGS sequence"/>
</dbReference>
<name>A0AAD1XD87_EUPCR</name>
<dbReference type="GO" id="GO:0070475">
    <property type="term" value="P:rRNA base methylation"/>
    <property type="evidence" value="ECO:0007669"/>
    <property type="project" value="TreeGrafter"/>
</dbReference>
<keyword evidence="2 5" id="KW-0808">Transferase</keyword>
<organism evidence="7 8">
    <name type="scientific">Euplotes crassus</name>
    <dbReference type="NCBI Taxonomy" id="5936"/>
    <lineage>
        <taxon>Eukaryota</taxon>
        <taxon>Sar</taxon>
        <taxon>Alveolata</taxon>
        <taxon>Ciliophora</taxon>
        <taxon>Intramacronucleata</taxon>
        <taxon>Spirotrichea</taxon>
        <taxon>Hypotrichia</taxon>
        <taxon>Euplotida</taxon>
        <taxon>Euplotidae</taxon>
        <taxon>Moneuplotes</taxon>
    </lineage>
</organism>
<dbReference type="PRINTS" id="PR02008">
    <property type="entry name" value="RCMTFAMILY"/>
</dbReference>
<dbReference type="GO" id="GO:0005730">
    <property type="term" value="C:nucleolus"/>
    <property type="evidence" value="ECO:0007669"/>
    <property type="project" value="TreeGrafter"/>
</dbReference>
<evidence type="ECO:0000256" key="2">
    <source>
        <dbReference type="ARBA" id="ARBA00022679"/>
    </source>
</evidence>
<evidence type="ECO:0000259" key="6">
    <source>
        <dbReference type="PROSITE" id="PS51686"/>
    </source>
</evidence>
<dbReference type="PROSITE" id="PS51686">
    <property type="entry name" value="SAM_MT_RSMB_NOP"/>
    <property type="match status" value="1"/>
</dbReference>
<comment type="caution">
    <text evidence="5">Lacks conserved residue(s) required for the propagation of feature annotation.</text>
</comment>
<accession>A0AAD1XD87</accession>
<dbReference type="SUPFAM" id="SSF53335">
    <property type="entry name" value="S-adenosyl-L-methionine-dependent methyltransferases"/>
    <property type="match status" value="1"/>
</dbReference>
<dbReference type="Gene3D" id="3.40.50.150">
    <property type="entry name" value="Vaccinia Virus protein VP39"/>
    <property type="match status" value="1"/>
</dbReference>
<reference evidence="7" key="1">
    <citation type="submission" date="2023-07" db="EMBL/GenBank/DDBJ databases">
        <authorList>
            <consortium name="AG Swart"/>
            <person name="Singh M."/>
            <person name="Singh A."/>
            <person name="Seah K."/>
            <person name="Emmerich C."/>
        </authorList>
    </citation>
    <scope>NUCLEOTIDE SEQUENCE</scope>
    <source>
        <strain evidence="7">DP1</strain>
    </source>
</reference>
<sequence>MKKLRLPNLLRLDNDRQKHVISILEAFEKDNQVNPGKNTPLDLFLRYYFLDNKMVSPSDRAAIVDYVYRLTSYKLYLSAISRRPINWKSRLEAFVSPKFEENFMNGQIPPHVRASFPEDLYNLMVEAYGEKEAFDMCHILNERPPLTVRANTMKITRHDLFRKFQKKKFKVEKCLHSPMGIQFNERPKTNFFKLPEYSQGFFEIQDEGSQLCAMRVDCKPGQTVLDYCGGAGGKTLAFAPFMHNRGQIFVHDVRKSVLLQAKRRFKRANLGNVQTHSEKHKLWQTINRKCHWVLADVPCTGTGTLRRNPDMKWKFSIKMLQGLCKVQEEIVKEVVPCLRKGGKLVYTTCSILPQENLMQVMNLCDKFNLEIENGKHFQVLPKSNGMDGFFSATLIKKQGLLID</sequence>
<keyword evidence="3 5" id="KW-0949">S-adenosyl-L-methionine</keyword>
<evidence type="ECO:0000313" key="7">
    <source>
        <dbReference type="EMBL" id="CAI2371994.1"/>
    </source>
</evidence>
<protein>
    <recommendedName>
        <fullName evidence="6">SAM-dependent MTase RsmB/NOP-type domain-containing protein</fullName>
    </recommendedName>
</protein>
<dbReference type="PANTHER" id="PTHR22807:SF54">
    <property type="entry name" value="CHROMOSOME UNDETERMINED SCAFFOLD_82, WHOLE GENOME SHOTGUN SEQUENCE"/>
    <property type="match status" value="1"/>
</dbReference>
<evidence type="ECO:0000256" key="5">
    <source>
        <dbReference type="PROSITE-ProRule" id="PRU01023"/>
    </source>
</evidence>
<feature type="binding site" evidence="5">
    <location>
        <position position="296"/>
    </location>
    <ligand>
        <name>S-adenosyl-L-methionine</name>
        <dbReference type="ChEBI" id="CHEBI:59789"/>
    </ligand>
</feature>
<dbReference type="Pfam" id="PF01189">
    <property type="entry name" value="Methyltr_RsmB-F"/>
    <property type="match status" value="1"/>
</dbReference>
<keyword evidence="8" id="KW-1185">Reference proteome</keyword>
<comment type="similarity">
    <text evidence="5">Belongs to the class I-like SAM-binding methyltransferase superfamily. RsmB/NOP family.</text>
</comment>
<dbReference type="InterPro" id="IPR023267">
    <property type="entry name" value="RCMT"/>
</dbReference>
<keyword evidence="4 5" id="KW-0694">RNA-binding</keyword>
<evidence type="ECO:0000313" key="8">
    <source>
        <dbReference type="Proteomes" id="UP001295684"/>
    </source>
</evidence>
<dbReference type="Gene3D" id="3.30.70.1170">
    <property type="entry name" value="Sun protein, domain 3"/>
    <property type="match status" value="1"/>
</dbReference>
<evidence type="ECO:0000256" key="3">
    <source>
        <dbReference type="ARBA" id="ARBA00022691"/>
    </source>
</evidence>
<proteinExistence type="inferred from homology"/>
<dbReference type="InterPro" id="IPR049560">
    <property type="entry name" value="MeTrfase_RsmB-F_NOP2_cat"/>
</dbReference>
<feature type="domain" description="SAM-dependent MTase RsmB/NOP-type" evidence="6">
    <location>
        <begin position="136"/>
        <end position="397"/>
    </location>
</feature>
<gene>
    <name evidence="7" type="ORF">ECRASSUSDP1_LOCUS13321</name>
</gene>
<dbReference type="GO" id="GO:0003723">
    <property type="term" value="F:RNA binding"/>
    <property type="evidence" value="ECO:0007669"/>
    <property type="project" value="UniProtKB-UniRule"/>
</dbReference>
<dbReference type="PANTHER" id="PTHR22807">
    <property type="entry name" value="NOP2 YEAST -RELATED NOL1/NOP2/FMU SUN DOMAIN-CONTAINING"/>
    <property type="match status" value="1"/>
</dbReference>
<keyword evidence="1 5" id="KW-0489">Methyltransferase</keyword>
<dbReference type="GO" id="GO:0000470">
    <property type="term" value="P:maturation of LSU-rRNA"/>
    <property type="evidence" value="ECO:0007669"/>
    <property type="project" value="TreeGrafter"/>
</dbReference>
<dbReference type="InterPro" id="IPR029063">
    <property type="entry name" value="SAM-dependent_MTases_sf"/>
</dbReference>
<dbReference type="InterPro" id="IPR001678">
    <property type="entry name" value="MeTrfase_RsmB-F_NOP2_dom"/>
</dbReference>
<comment type="caution">
    <text evidence="7">The sequence shown here is derived from an EMBL/GenBank/DDBJ whole genome shotgun (WGS) entry which is preliminary data.</text>
</comment>
<feature type="binding site" evidence="5">
    <location>
        <position position="252"/>
    </location>
    <ligand>
        <name>S-adenosyl-L-methionine</name>
        <dbReference type="ChEBI" id="CHEBI:59789"/>
    </ligand>
</feature>
<dbReference type="AlphaFoldDB" id="A0AAD1XD87"/>
<feature type="active site" description="Nucleophile" evidence="5">
    <location>
        <position position="349"/>
    </location>
</feature>
<dbReference type="Pfam" id="PF22458">
    <property type="entry name" value="RsmF-B_ferredox"/>
    <property type="match status" value="1"/>
</dbReference>
<evidence type="ECO:0000256" key="1">
    <source>
        <dbReference type="ARBA" id="ARBA00022603"/>
    </source>
</evidence>
<evidence type="ECO:0000256" key="4">
    <source>
        <dbReference type="ARBA" id="ARBA00022884"/>
    </source>
</evidence>
<dbReference type="InterPro" id="IPR054728">
    <property type="entry name" value="RsmB-like_ferredoxin"/>
</dbReference>